<dbReference type="EMBL" id="HBIX01008216">
    <property type="protein sequence ID" value="CAE0713596.1"/>
    <property type="molecule type" value="Transcribed_RNA"/>
</dbReference>
<feature type="chain" id="PRO_5030834416" description="Protein kinase domain-containing protein" evidence="1">
    <location>
        <begin position="16"/>
        <end position="281"/>
    </location>
</feature>
<sequence length="281" mass="30905">MILPFPPIAAEVALAATLLLNSIIVPETTQTMHYEFGNGSVQIDYPMEFPGVTLVEPKFLGAGGGGSVWTMKANANTNINNDRRINNIHKNVVVKISWPRSTDSVRNECDILRAMERQGVTGVERCLGSMDYKYDPNRVVIAMEPLVEDDDTSSLGDLTPEIALRSAIQLGKIMAQMIAANVVTTDIQPLISKSTGEVLLIDMTEAKLLNPDRFIAEGDKLLINAFCTEVLGLIPDSLLDKTSESFLKELHRIETETGERINGEIKEILRDLPITGVEKLL</sequence>
<organism evidence="2">
    <name type="scientific">Pseudo-nitzschia australis</name>
    <dbReference type="NCBI Taxonomy" id="44445"/>
    <lineage>
        <taxon>Eukaryota</taxon>
        <taxon>Sar</taxon>
        <taxon>Stramenopiles</taxon>
        <taxon>Ochrophyta</taxon>
        <taxon>Bacillariophyta</taxon>
        <taxon>Bacillariophyceae</taxon>
        <taxon>Bacillariophycidae</taxon>
        <taxon>Bacillariales</taxon>
        <taxon>Bacillariaceae</taxon>
        <taxon>Pseudo-nitzschia</taxon>
    </lineage>
</organism>
<proteinExistence type="predicted"/>
<dbReference type="InterPro" id="IPR011009">
    <property type="entry name" value="Kinase-like_dom_sf"/>
</dbReference>
<accession>A0A7S4EHD1</accession>
<dbReference type="AlphaFoldDB" id="A0A7S4EHD1"/>
<evidence type="ECO:0008006" key="3">
    <source>
        <dbReference type="Google" id="ProtNLM"/>
    </source>
</evidence>
<gene>
    <name evidence="2" type="ORF">PAUS00366_LOCUS6348</name>
</gene>
<name>A0A7S4EHD1_9STRA</name>
<keyword evidence="1" id="KW-0732">Signal</keyword>
<feature type="signal peptide" evidence="1">
    <location>
        <begin position="1"/>
        <end position="15"/>
    </location>
</feature>
<dbReference type="SUPFAM" id="SSF56112">
    <property type="entry name" value="Protein kinase-like (PK-like)"/>
    <property type="match status" value="1"/>
</dbReference>
<evidence type="ECO:0000313" key="2">
    <source>
        <dbReference type="EMBL" id="CAE0713596.1"/>
    </source>
</evidence>
<evidence type="ECO:0000256" key="1">
    <source>
        <dbReference type="SAM" id="SignalP"/>
    </source>
</evidence>
<reference evidence="2" key="1">
    <citation type="submission" date="2021-01" db="EMBL/GenBank/DDBJ databases">
        <authorList>
            <person name="Corre E."/>
            <person name="Pelletier E."/>
            <person name="Niang G."/>
            <person name="Scheremetjew M."/>
            <person name="Finn R."/>
            <person name="Kale V."/>
            <person name="Holt S."/>
            <person name="Cochrane G."/>
            <person name="Meng A."/>
            <person name="Brown T."/>
            <person name="Cohen L."/>
        </authorList>
    </citation>
    <scope>NUCLEOTIDE SEQUENCE</scope>
    <source>
        <strain evidence="2">10249 10 AB</strain>
    </source>
</reference>
<protein>
    <recommendedName>
        <fullName evidence="3">Protein kinase domain-containing protein</fullName>
    </recommendedName>
</protein>